<reference evidence="4 5" key="1">
    <citation type="submission" date="2016-11" db="EMBL/GenBank/DDBJ databases">
        <title>Trade-off between light-utilization and light-protection in marine flavobacteria.</title>
        <authorList>
            <person name="Kumagai Y."/>
        </authorList>
    </citation>
    <scope>NUCLEOTIDE SEQUENCE [LARGE SCALE GENOMIC DNA]</scope>
    <source>
        <strain evidence="4 5">ATCC 700397</strain>
    </source>
</reference>
<dbReference type="Proteomes" id="UP000239522">
    <property type="component" value="Unassembled WGS sequence"/>
</dbReference>
<dbReference type="OrthoDB" id="1352409at2"/>
<feature type="signal peptide" evidence="2">
    <location>
        <begin position="1"/>
        <end position="22"/>
    </location>
</feature>
<dbReference type="RefSeq" id="WP_104810141.1">
    <property type="nucleotide sequence ID" value="NZ_MQUA01000013.1"/>
</dbReference>
<evidence type="ECO:0000256" key="1">
    <source>
        <dbReference type="ARBA" id="ARBA00022729"/>
    </source>
</evidence>
<protein>
    <recommendedName>
        <fullName evidence="3">Secretion system C-terminal sorting domain-containing protein</fullName>
    </recommendedName>
</protein>
<dbReference type="Pfam" id="PF18962">
    <property type="entry name" value="Por_Secre_tail"/>
    <property type="match status" value="1"/>
</dbReference>
<comment type="caution">
    <text evidence="4">The sequence shown here is derived from an EMBL/GenBank/DDBJ whole genome shotgun (WGS) entry which is preliminary data.</text>
</comment>
<dbReference type="EMBL" id="MQUA01000013">
    <property type="protein sequence ID" value="PQB07940.1"/>
    <property type="molecule type" value="Genomic_DNA"/>
</dbReference>
<evidence type="ECO:0000256" key="2">
    <source>
        <dbReference type="SAM" id="SignalP"/>
    </source>
</evidence>
<name>A0A2S7KZA0_9FLAO</name>
<organism evidence="4 5">
    <name type="scientific">Polaribacter filamentus</name>
    <dbReference type="NCBI Taxonomy" id="53483"/>
    <lineage>
        <taxon>Bacteria</taxon>
        <taxon>Pseudomonadati</taxon>
        <taxon>Bacteroidota</taxon>
        <taxon>Flavobacteriia</taxon>
        <taxon>Flavobacteriales</taxon>
        <taxon>Flavobacteriaceae</taxon>
    </lineage>
</organism>
<feature type="domain" description="Secretion system C-terminal sorting" evidence="3">
    <location>
        <begin position="87"/>
        <end position="155"/>
    </location>
</feature>
<sequence>MTLLKKISLVASILLVAQLAHAQETIPASGGEATGSGGSSSYTIGQVFYTTNTATTGGVSQGVQHPFEFQTLSNPALTTVKVTAVTYPNPTSDYVILKISDSTLDTLSYTLFDVTGKAISNGIITNGDTQIAMQQLAIGIYILKVNRHNQELKTFKIIKK</sequence>
<dbReference type="InterPro" id="IPR026444">
    <property type="entry name" value="Secre_tail"/>
</dbReference>
<dbReference type="AlphaFoldDB" id="A0A2S7KZA0"/>
<proteinExistence type="predicted"/>
<evidence type="ECO:0000313" key="5">
    <source>
        <dbReference type="Proteomes" id="UP000239522"/>
    </source>
</evidence>
<feature type="chain" id="PRO_5015474092" description="Secretion system C-terminal sorting domain-containing protein" evidence="2">
    <location>
        <begin position="23"/>
        <end position="160"/>
    </location>
</feature>
<dbReference type="NCBIfam" id="TIGR04183">
    <property type="entry name" value="Por_Secre_tail"/>
    <property type="match status" value="1"/>
</dbReference>
<evidence type="ECO:0000313" key="4">
    <source>
        <dbReference type="EMBL" id="PQB07940.1"/>
    </source>
</evidence>
<evidence type="ECO:0000259" key="3">
    <source>
        <dbReference type="Pfam" id="PF18962"/>
    </source>
</evidence>
<keyword evidence="5" id="KW-1185">Reference proteome</keyword>
<accession>A0A2S7KZA0</accession>
<keyword evidence="1 2" id="KW-0732">Signal</keyword>
<gene>
    <name evidence="4" type="ORF">BST83_12870</name>
</gene>